<dbReference type="InterPro" id="IPR013783">
    <property type="entry name" value="Ig-like_fold"/>
</dbReference>
<evidence type="ECO:0000313" key="1">
    <source>
        <dbReference type="EMBL" id="GIY59645.1"/>
    </source>
</evidence>
<comment type="caution">
    <text evidence="1">The sequence shown here is derived from an EMBL/GenBank/DDBJ whole genome shotgun (WGS) entry which is preliminary data.</text>
</comment>
<dbReference type="EMBL" id="BPLR01013225">
    <property type="protein sequence ID" value="GIY59645.1"/>
    <property type="molecule type" value="Genomic_DNA"/>
</dbReference>
<keyword evidence="2" id="KW-1185">Reference proteome</keyword>
<organism evidence="1 2">
    <name type="scientific">Caerostris extrusa</name>
    <name type="common">Bark spider</name>
    <name type="synonym">Caerostris bankana</name>
    <dbReference type="NCBI Taxonomy" id="172846"/>
    <lineage>
        <taxon>Eukaryota</taxon>
        <taxon>Metazoa</taxon>
        <taxon>Ecdysozoa</taxon>
        <taxon>Arthropoda</taxon>
        <taxon>Chelicerata</taxon>
        <taxon>Arachnida</taxon>
        <taxon>Araneae</taxon>
        <taxon>Araneomorphae</taxon>
        <taxon>Entelegynae</taxon>
        <taxon>Araneoidea</taxon>
        <taxon>Araneidae</taxon>
        <taxon>Caerostris</taxon>
    </lineage>
</organism>
<protein>
    <submittedName>
        <fullName evidence="1">Protein-tyrosine-phosphatase</fullName>
    </submittedName>
</protein>
<accession>A0AAV4UPJ9</accession>
<dbReference type="Gene3D" id="2.60.40.10">
    <property type="entry name" value="Immunoglobulins"/>
    <property type="match status" value="1"/>
</dbReference>
<dbReference type="InterPro" id="IPR036116">
    <property type="entry name" value="FN3_sf"/>
</dbReference>
<name>A0AAV4UPJ9_CAEEX</name>
<gene>
    <name evidence="1" type="primary">PTPRJ</name>
    <name evidence="1" type="ORF">CEXT_486941</name>
</gene>
<dbReference type="Proteomes" id="UP001054945">
    <property type="component" value="Unassembled WGS sequence"/>
</dbReference>
<reference evidence="1 2" key="1">
    <citation type="submission" date="2021-06" db="EMBL/GenBank/DDBJ databases">
        <title>Caerostris extrusa draft genome.</title>
        <authorList>
            <person name="Kono N."/>
            <person name="Arakawa K."/>
        </authorList>
    </citation>
    <scope>NUCLEOTIDE SEQUENCE [LARGE SCALE GENOMIC DNA]</scope>
</reference>
<sequence length="164" mass="18754">MHNPWKKFARASQGWTSTCWSAEVAEDCLKEWNVTHEASLHFAWDGEDRENDVMFFVDPVTVGDDITDCRNQTLKAPFSQKIIWIEPLCSNTTHWITASQICADNSTSQEKKFEINSDYLLAPSNITTVEVTNTTIQLEWDQPYADAHITAYQQVWYPTLSASS</sequence>
<evidence type="ECO:0000313" key="2">
    <source>
        <dbReference type="Proteomes" id="UP001054945"/>
    </source>
</evidence>
<proteinExistence type="predicted"/>
<dbReference type="AlphaFoldDB" id="A0AAV4UPJ9"/>
<dbReference type="SUPFAM" id="SSF49265">
    <property type="entry name" value="Fibronectin type III"/>
    <property type="match status" value="1"/>
</dbReference>